<evidence type="ECO:0000256" key="1">
    <source>
        <dbReference type="ARBA" id="ARBA00004651"/>
    </source>
</evidence>
<feature type="transmembrane region" description="Helical" evidence="6">
    <location>
        <begin position="92"/>
        <end position="112"/>
    </location>
</feature>
<keyword evidence="2" id="KW-1003">Cell membrane</keyword>
<sequence length="472" mass="49549">MNAGLRQVLGNFGKLLSGKAAGGVLSLFYLMIVTRALGAAGFGTLSLVHGYVTFIGGVVAFSGFHGVVHYGAEALARGEHGRLLRLIRLSSLVEAACGLAAIGLAAALVPLVGPHLHWSPAAMSMAVPYSLAVLATVRATPQGILQLANRFDLIGWHQTVMPVARLIGTLVAWGCGAGLRGFLVVWLVSALAEGAAMWLMALAVLRGMRLRGGLRAGLRGGLAGIGVENPGLARFMLSANANISLRELSPNLAPLTVGWMMGPAAAGLLALAQRASNVLQQPAVLLGQAIFSVLAGHHAERDWRELGSTVKRSVWLATLAALPVLLVLSLFGPSLLHLLGGRGFKHLEGGVLLLTLLAVARLIRFASQPLVAALTATGRPGKAMRVSVLAELALYPLLPLLLWRCGVVGAGWQALMQASLSFWLWRRSFRRWLRRRAVEEAIASPAASDAALPEAAQADAVAGPPLRRVATI</sequence>
<feature type="transmembrane region" description="Helical" evidence="6">
    <location>
        <begin position="185"/>
        <end position="205"/>
    </location>
</feature>
<dbReference type="Pfam" id="PF01554">
    <property type="entry name" value="MatE"/>
    <property type="match status" value="1"/>
</dbReference>
<dbReference type="PANTHER" id="PTHR30250">
    <property type="entry name" value="PST FAMILY PREDICTED COLANIC ACID TRANSPORTER"/>
    <property type="match status" value="1"/>
</dbReference>
<feature type="transmembrane region" description="Helical" evidence="6">
    <location>
        <begin position="48"/>
        <end position="71"/>
    </location>
</feature>
<dbReference type="InterPro" id="IPR002528">
    <property type="entry name" value="MATE_fam"/>
</dbReference>
<keyword evidence="3 6" id="KW-0812">Transmembrane</keyword>
<dbReference type="InterPro" id="IPR050833">
    <property type="entry name" value="Poly_Biosynth_Transport"/>
</dbReference>
<dbReference type="PANTHER" id="PTHR30250:SF31">
    <property type="entry name" value="INNER MEMBRANE PROTEIN YGHQ"/>
    <property type="match status" value="1"/>
</dbReference>
<accession>A0ABT1VZU3</accession>
<evidence type="ECO:0000256" key="2">
    <source>
        <dbReference type="ARBA" id="ARBA00022475"/>
    </source>
</evidence>
<gene>
    <name evidence="7" type="ORF">NFI88_13495</name>
</gene>
<feature type="transmembrane region" description="Helical" evidence="6">
    <location>
        <begin position="409"/>
        <end position="426"/>
    </location>
</feature>
<organism evidence="7 8">
    <name type="scientific">Rhizosaccharibacter radicis</name>
    <dbReference type="NCBI Taxonomy" id="2782605"/>
    <lineage>
        <taxon>Bacteria</taxon>
        <taxon>Pseudomonadati</taxon>
        <taxon>Pseudomonadota</taxon>
        <taxon>Alphaproteobacteria</taxon>
        <taxon>Acetobacterales</taxon>
        <taxon>Acetobacteraceae</taxon>
        <taxon>Rhizosaccharibacter</taxon>
    </lineage>
</organism>
<evidence type="ECO:0000313" key="7">
    <source>
        <dbReference type="EMBL" id="MCQ8241851.1"/>
    </source>
</evidence>
<keyword evidence="5 6" id="KW-0472">Membrane</keyword>
<dbReference type="Proteomes" id="UP001524547">
    <property type="component" value="Unassembled WGS sequence"/>
</dbReference>
<evidence type="ECO:0000256" key="5">
    <source>
        <dbReference type="ARBA" id="ARBA00023136"/>
    </source>
</evidence>
<evidence type="ECO:0000256" key="4">
    <source>
        <dbReference type="ARBA" id="ARBA00022989"/>
    </source>
</evidence>
<proteinExistence type="predicted"/>
<feature type="transmembrane region" description="Helical" evidence="6">
    <location>
        <begin position="351"/>
        <end position="374"/>
    </location>
</feature>
<comment type="subcellular location">
    <subcellularLocation>
        <location evidence="1">Cell membrane</location>
        <topology evidence="1">Multi-pass membrane protein</topology>
    </subcellularLocation>
</comment>
<feature type="transmembrane region" description="Helical" evidence="6">
    <location>
        <begin position="20"/>
        <end position="42"/>
    </location>
</feature>
<feature type="transmembrane region" description="Helical" evidence="6">
    <location>
        <begin position="386"/>
        <end position="403"/>
    </location>
</feature>
<evidence type="ECO:0000256" key="6">
    <source>
        <dbReference type="SAM" id="Phobius"/>
    </source>
</evidence>
<name>A0ABT1VZU3_9PROT</name>
<keyword evidence="4 6" id="KW-1133">Transmembrane helix</keyword>
<dbReference type="RefSeq" id="WP_422920606.1">
    <property type="nucleotide sequence ID" value="NZ_JAMZEJ010000008.1"/>
</dbReference>
<reference evidence="7 8" key="1">
    <citation type="submission" date="2022-06" db="EMBL/GenBank/DDBJ databases">
        <title>Rhizosaccharibacter gen. nov. sp. nov. KSS12, endophytic bacteria isolated from sugarcane.</title>
        <authorList>
            <person name="Pitiwittayakul N."/>
        </authorList>
    </citation>
    <scope>NUCLEOTIDE SEQUENCE [LARGE SCALE GENOMIC DNA]</scope>
    <source>
        <strain evidence="7 8">KSS12</strain>
    </source>
</reference>
<evidence type="ECO:0000256" key="3">
    <source>
        <dbReference type="ARBA" id="ARBA00022692"/>
    </source>
</evidence>
<comment type="caution">
    <text evidence="7">The sequence shown here is derived from an EMBL/GenBank/DDBJ whole genome shotgun (WGS) entry which is preliminary data.</text>
</comment>
<feature type="transmembrane region" description="Helical" evidence="6">
    <location>
        <begin position="315"/>
        <end position="339"/>
    </location>
</feature>
<evidence type="ECO:0000313" key="8">
    <source>
        <dbReference type="Proteomes" id="UP001524547"/>
    </source>
</evidence>
<dbReference type="EMBL" id="JAMZEJ010000008">
    <property type="protein sequence ID" value="MCQ8241851.1"/>
    <property type="molecule type" value="Genomic_DNA"/>
</dbReference>
<protein>
    <submittedName>
        <fullName evidence="7">MATE family efflux transporter</fullName>
    </submittedName>
</protein>
<keyword evidence="8" id="KW-1185">Reference proteome</keyword>